<name>A0A3R9YYC0_9ENTE</name>
<evidence type="ECO:0000313" key="5">
    <source>
        <dbReference type="Proteomes" id="UP000277864"/>
    </source>
</evidence>
<evidence type="ECO:0000256" key="1">
    <source>
        <dbReference type="ARBA" id="ARBA00004953"/>
    </source>
</evidence>
<dbReference type="UniPathway" id="UPA00148"/>
<reference evidence="4 5" key="1">
    <citation type="submission" date="2018-03" db="EMBL/GenBank/DDBJ databases">
        <authorList>
            <person name="Gulvik C.A."/>
        </authorList>
    </citation>
    <scope>NUCLEOTIDE SEQUENCE [LARGE SCALE GENOMIC DNA]</scope>
    <source>
        <strain evidence="4 5">JCM 31581</strain>
    </source>
</reference>
<dbReference type="AlphaFoldDB" id="A0A3R9YYC0"/>
<dbReference type="InterPro" id="IPR003723">
    <property type="entry name" value="Precorrin-6x_reduct"/>
</dbReference>
<dbReference type="GO" id="GO:0009236">
    <property type="term" value="P:cobalamin biosynthetic process"/>
    <property type="evidence" value="ECO:0007669"/>
    <property type="project" value="UniProtKB-UniPathway"/>
</dbReference>
<proteinExistence type="predicted"/>
<dbReference type="Proteomes" id="UP000277864">
    <property type="component" value="Unassembled WGS sequence"/>
</dbReference>
<dbReference type="PROSITE" id="PS51014">
    <property type="entry name" value="COBK_CBIJ"/>
    <property type="match status" value="1"/>
</dbReference>
<evidence type="ECO:0000313" key="4">
    <source>
        <dbReference type="EMBL" id="RST90317.1"/>
    </source>
</evidence>
<dbReference type="PANTHER" id="PTHR36925:SF1">
    <property type="entry name" value="COBALT-PRECORRIN-6A REDUCTASE"/>
    <property type="match status" value="1"/>
</dbReference>
<organism evidence="4 5">
    <name type="scientific">Vagococcus humatus</name>
    <dbReference type="NCBI Taxonomy" id="1889241"/>
    <lineage>
        <taxon>Bacteria</taxon>
        <taxon>Bacillati</taxon>
        <taxon>Bacillota</taxon>
        <taxon>Bacilli</taxon>
        <taxon>Lactobacillales</taxon>
        <taxon>Enterococcaceae</taxon>
        <taxon>Vagococcus</taxon>
    </lineage>
</organism>
<accession>A0A3R9YYC0</accession>
<dbReference type="GO" id="GO:0016994">
    <property type="term" value="F:precorrin-6A reductase activity"/>
    <property type="evidence" value="ECO:0007669"/>
    <property type="project" value="InterPro"/>
</dbReference>
<keyword evidence="2" id="KW-0169">Cobalamin biosynthesis</keyword>
<keyword evidence="5" id="KW-1185">Reference proteome</keyword>
<dbReference type="OrthoDB" id="9780707at2"/>
<dbReference type="Pfam" id="PF02571">
    <property type="entry name" value="CbiJ"/>
    <property type="match status" value="1"/>
</dbReference>
<dbReference type="RefSeq" id="WP_125942930.1">
    <property type="nucleotide sequence ID" value="NZ_PXZH01000001.1"/>
</dbReference>
<sequence length="247" mass="26827">MILLLGGTSDGTDLAVQLEQAGFSVVVSVATDYGYRLTKEKVSHVIEGRMDEQAMCQYILANQVTLLIDGTHPFATIASKTAMAACQKAAIPYIRFERPSSTLDNTLPVDSIDEACQIAKKIPGTIYLTTGSKTLGEFASLLPMDRLVARVLPTISVITSVENLGFKAHQIQGMRGPFSKDLNKELIKKEQASVMITKESGPAGGLKEKIEACQELNIPCIVIKREKIEYPLIFQKTSDVVAYCGGL</sequence>
<dbReference type="NCBIfam" id="TIGR00715">
    <property type="entry name" value="precor6x_red"/>
    <property type="match status" value="1"/>
</dbReference>
<dbReference type="EMBL" id="PXZH01000001">
    <property type="protein sequence ID" value="RST90317.1"/>
    <property type="molecule type" value="Genomic_DNA"/>
</dbReference>
<comment type="pathway">
    <text evidence="1">Cofactor biosynthesis; adenosylcobalamin biosynthesis.</text>
</comment>
<evidence type="ECO:0000256" key="3">
    <source>
        <dbReference type="ARBA" id="ARBA00023002"/>
    </source>
</evidence>
<protein>
    <submittedName>
        <fullName evidence="4">Precorrin-6A reductase</fullName>
    </submittedName>
</protein>
<gene>
    <name evidence="4" type="primary">cobK</name>
    <name evidence="4" type="ORF">C7P63_04390</name>
</gene>
<keyword evidence="3" id="KW-0560">Oxidoreductase</keyword>
<dbReference type="PANTHER" id="PTHR36925">
    <property type="entry name" value="COBALT-PRECORRIN-6A REDUCTASE"/>
    <property type="match status" value="1"/>
</dbReference>
<comment type="caution">
    <text evidence="4">The sequence shown here is derived from an EMBL/GenBank/DDBJ whole genome shotgun (WGS) entry which is preliminary data.</text>
</comment>
<evidence type="ECO:0000256" key="2">
    <source>
        <dbReference type="ARBA" id="ARBA00022573"/>
    </source>
</evidence>